<accession>A0A1Q3BZJ5</accession>
<reference evidence="3" key="1">
    <citation type="submission" date="2016-04" db="EMBL/GenBank/DDBJ databases">
        <title>Cephalotus genome sequencing.</title>
        <authorList>
            <person name="Fukushima K."/>
            <person name="Hasebe M."/>
            <person name="Fang X."/>
        </authorList>
    </citation>
    <scope>NUCLEOTIDE SEQUENCE [LARGE SCALE GENOMIC DNA]</scope>
    <source>
        <strain evidence="3">cv. St1</strain>
    </source>
</reference>
<dbReference type="Proteomes" id="UP000187406">
    <property type="component" value="Unassembled WGS sequence"/>
</dbReference>
<comment type="caution">
    <text evidence="2">The sequence shown here is derived from an EMBL/GenBank/DDBJ whole genome shotgun (WGS) entry which is preliminary data.</text>
</comment>
<proteinExistence type="predicted"/>
<dbReference type="EMBL" id="BDDD01001094">
    <property type="protein sequence ID" value="GAV73311.1"/>
    <property type="molecule type" value="Genomic_DNA"/>
</dbReference>
<dbReference type="OrthoDB" id="1539322at2759"/>
<keyword evidence="1" id="KW-0472">Membrane</keyword>
<name>A0A1Q3BZJ5_CEPFO</name>
<keyword evidence="3" id="KW-1185">Reference proteome</keyword>
<organism evidence="2 3">
    <name type="scientific">Cephalotus follicularis</name>
    <name type="common">Albany pitcher plant</name>
    <dbReference type="NCBI Taxonomy" id="3775"/>
    <lineage>
        <taxon>Eukaryota</taxon>
        <taxon>Viridiplantae</taxon>
        <taxon>Streptophyta</taxon>
        <taxon>Embryophyta</taxon>
        <taxon>Tracheophyta</taxon>
        <taxon>Spermatophyta</taxon>
        <taxon>Magnoliopsida</taxon>
        <taxon>eudicotyledons</taxon>
        <taxon>Gunneridae</taxon>
        <taxon>Pentapetalae</taxon>
        <taxon>rosids</taxon>
        <taxon>fabids</taxon>
        <taxon>Oxalidales</taxon>
        <taxon>Cephalotaceae</taxon>
        <taxon>Cephalotus</taxon>
    </lineage>
</organism>
<keyword evidence="1" id="KW-0812">Transmembrane</keyword>
<dbReference type="AlphaFoldDB" id="A0A1Q3BZJ5"/>
<evidence type="ECO:0000313" key="2">
    <source>
        <dbReference type="EMBL" id="GAV73311.1"/>
    </source>
</evidence>
<dbReference type="InParanoid" id="A0A1Q3BZJ5"/>
<feature type="transmembrane region" description="Helical" evidence="1">
    <location>
        <begin position="30"/>
        <end position="53"/>
    </location>
</feature>
<feature type="transmembrane region" description="Helical" evidence="1">
    <location>
        <begin position="65"/>
        <end position="91"/>
    </location>
</feature>
<evidence type="ECO:0000256" key="1">
    <source>
        <dbReference type="SAM" id="Phobius"/>
    </source>
</evidence>
<sequence length="204" mass="23115">MNQKVTHHLAKPSLWISNIKAFFKLPNQNIVTIFVISSTATFSLGIAMIIEWGLYGQNHPGYHWIIYYASSIILLPVLVWILCVLSAIFFYNGGQNLHTLPSSASSESKNSQRELSVDQEAEVEEVTLPERDQAMEDHQVAIVHVETVCNHLSGLTKEHACTSLIPTAPERYNVDYKSTMKRLFSWPLTHNSTFNSRIKRTISL</sequence>
<keyword evidence="1" id="KW-1133">Transmembrane helix</keyword>
<gene>
    <name evidence="2" type="ORF">CFOL_v3_16797</name>
</gene>
<protein>
    <submittedName>
        <fullName evidence="2">Uncharacterized protein</fullName>
    </submittedName>
</protein>
<evidence type="ECO:0000313" key="3">
    <source>
        <dbReference type="Proteomes" id="UP000187406"/>
    </source>
</evidence>